<feature type="domain" description="Amine oxidase" evidence="1">
    <location>
        <begin position="7"/>
        <end position="272"/>
    </location>
</feature>
<dbReference type="InterPro" id="IPR050464">
    <property type="entry name" value="Zeta_carotene_desat/Oxidored"/>
</dbReference>
<gene>
    <name evidence="2" type="ORF">HT578_05385</name>
</gene>
<dbReference type="InterPro" id="IPR002937">
    <property type="entry name" value="Amino_oxidase"/>
</dbReference>
<name>A0ABX8ED76_9SPHN</name>
<dbReference type="InterPro" id="IPR036188">
    <property type="entry name" value="FAD/NAD-bd_sf"/>
</dbReference>
<dbReference type="PANTHER" id="PTHR42923">
    <property type="entry name" value="PROTOPORPHYRINOGEN OXIDASE"/>
    <property type="match status" value="1"/>
</dbReference>
<keyword evidence="3" id="KW-1185">Reference proteome</keyword>
<sequence length="465" mass="50892">MVLGGGIAGLSAADILSTAGMRVTLIEERDACGGTHRSRTIGPYTFDVGSIFYENSARLFHLAPGLREMCPQVIRRQRRIAPGGGLAHYPLEPREFLRRPPRELAAALIDLAVSRLAVRRDGSLAAISTQRLGTRFFAQTGLRSYITRFHHVPPEEVSESFFFHRMAFIEKATRPREMARLAVRALLSRGSVAGRPRPALHVRPREGYAPLFAAITDRLIERGVDIRTATALRTLSGGNGSYRIETDHGSLEATAVVSALPLDTLHRALFGAPSGLTSLGMTTLFVSAAQLSSETGNVLFNFDTRGRWKRATIYSRIYPEPQMPREFFAVECTLPPGGEHAPKDVFADFRDHLSAIGLARDLRLEGHEHVPDCYPLYRPETEGVLRDTLARIEGQGIVLAGRQGRFEYLPTSSGVIRRVGEELARAALQVDPVPPGEQALCPVPSVPPGYARSAAGELPRVPSHS</sequence>
<evidence type="ECO:0000313" key="2">
    <source>
        <dbReference type="EMBL" id="QVM86036.1"/>
    </source>
</evidence>
<evidence type="ECO:0000313" key="3">
    <source>
        <dbReference type="Proteomes" id="UP000677126"/>
    </source>
</evidence>
<dbReference type="SUPFAM" id="SSF51905">
    <property type="entry name" value="FAD/NAD(P)-binding domain"/>
    <property type="match status" value="1"/>
</dbReference>
<protein>
    <submittedName>
        <fullName evidence="2">FAD-dependent oxidoreductase</fullName>
    </submittedName>
</protein>
<organism evidence="2 3">
    <name type="scientific">Novosphingobium decolorationis</name>
    <dbReference type="NCBI Taxonomy" id="2698673"/>
    <lineage>
        <taxon>Bacteria</taxon>
        <taxon>Pseudomonadati</taxon>
        <taxon>Pseudomonadota</taxon>
        <taxon>Alphaproteobacteria</taxon>
        <taxon>Sphingomonadales</taxon>
        <taxon>Sphingomonadaceae</taxon>
        <taxon>Novosphingobium</taxon>
    </lineage>
</organism>
<evidence type="ECO:0000259" key="1">
    <source>
        <dbReference type="Pfam" id="PF01593"/>
    </source>
</evidence>
<dbReference type="Pfam" id="PF01593">
    <property type="entry name" value="Amino_oxidase"/>
    <property type="match status" value="1"/>
</dbReference>
<reference evidence="2 3" key="1">
    <citation type="journal article" date="2021" name="Int. J. Syst. Evol. Microbiol.">
        <title>Novosphingobium decolorationis sp. nov., an aniline blue-decolourizing bacterium isolated from East Pacific sediment.</title>
        <authorList>
            <person name="Chen X."/>
            <person name="Dong B."/>
            <person name="Chen T."/>
            <person name="Ren N."/>
            <person name="Wang J."/>
            <person name="Xu Y."/>
            <person name="Yang J."/>
            <person name="Zhu S."/>
            <person name="Chen J."/>
        </authorList>
    </citation>
    <scope>NUCLEOTIDE SEQUENCE [LARGE SCALE GENOMIC DNA]</scope>
    <source>
        <strain evidence="2 3">502str22</strain>
    </source>
</reference>
<dbReference type="EMBL" id="CP054856">
    <property type="protein sequence ID" value="QVM86036.1"/>
    <property type="molecule type" value="Genomic_DNA"/>
</dbReference>
<accession>A0ABX8ED76</accession>
<dbReference type="Gene3D" id="3.50.50.60">
    <property type="entry name" value="FAD/NAD(P)-binding domain"/>
    <property type="match status" value="1"/>
</dbReference>
<proteinExistence type="predicted"/>
<dbReference type="Proteomes" id="UP000677126">
    <property type="component" value="Chromosome"/>
</dbReference>